<feature type="compositionally biased region" description="Low complexity" evidence="19">
    <location>
        <begin position="1155"/>
        <end position="1170"/>
    </location>
</feature>
<feature type="transmembrane region" description="Helical" evidence="18">
    <location>
        <begin position="836"/>
        <end position="857"/>
    </location>
</feature>
<evidence type="ECO:0000256" key="3">
    <source>
        <dbReference type="ARBA" id="ARBA00022448"/>
    </source>
</evidence>
<evidence type="ECO:0000256" key="7">
    <source>
        <dbReference type="ARBA" id="ARBA00022692"/>
    </source>
</evidence>
<evidence type="ECO:0000256" key="12">
    <source>
        <dbReference type="ARBA" id="ARBA00022842"/>
    </source>
</evidence>
<comment type="function">
    <text evidence="18">Catalyzes the hydrolysis of ATP coupled with the transport of calcium.</text>
</comment>
<dbReference type="GO" id="GO:0030165">
    <property type="term" value="F:PDZ domain binding"/>
    <property type="evidence" value="ECO:0007669"/>
    <property type="project" value="TreeGrafter"/>
</dbReference>
<dbReference type="InterPro" id="IPR006408">
    <property type="entry name" value="P-type_ATPase_IIB"/>
</dbReference>
<dbReference type="InterPro" id="IPR023298">
    <property type="entry name" value="ATPase_P-typ_TM_dom_sf"/>
</dbReference>
<dbReference type="GO" id="GO:0098839">
    <property type="term" value="C:postsynaptic density membrane"/>
    <property type="evidence" value="ECO:0007669"/>
    <property type="project" value="TreeGrafter"/>
</dbReference>
<evidence type="ECO:0000256" key="1">
    <source>
        <dbReference type="ARBA" id="ARBA00004651"/>
    </source>
</evidence>
<dbReference type="SFLD" id="SFLDG00002">
    <property type="entry name" value="C1.7:_P-type_atpase_like"/>
    <property type="match status" value="1"/>
</dbReference>
<evidence type="ECO:0000256" key="6">
    <source>
        <dbReference type="ARBA" id="ARBA00022568"/>
    </source>
</evidence>
<reference evidence="20" key="1">
    <citation type="submission" date="2020-03" db="EMBL/GenBank/DDBJ databases">
        <title>Melopsittacus undulatus (budgerigar) genome, bMelUnd1, maternal haplotype with Z.</title>
        <authorList>
            <person name="Gedman G."/>
            <person name="Mountcastle J."/>
            <person name="Haase B."/>
            <person name="Formenti G."/>
            <person name="Wright T."/>
            <person name="Apodaca J."/>
            <person name="Pelan S."/>
            <person name="Chow W."/>
            <person name="Rhie A."/>
            <person name="Howe K."/>
            <person name="Fedrigo O."/>
            <person name="Jarvis E.D."/>
        </authorList>
    </citation>
    <scope>NUCLEOTIDE SEQUENCE [LARGE SCALE GENOMIC DNA]</scope>
</reference>
<dbReference type="Ensembl" id="ENSMUNT00000021885.2">
    <property type="protein sequence ID" value="ENSMUNP00000019069.2"/>
    <property type="gene ID" value="ENSMUNG00000011750.2"/>
</dbReference>
<evidence type="ECO:0000256" key="17">
    <source>
        <dbReference type="ARBA" id="ARBA00023136"/>
    </source>
</evidence>
<keyword evidence="13" id="KW-0112">Calmodulin-binding</keyword>
<evidence type="ECO:0000256" key="11">
    <source>
        <dbReference type="ARBA" id="ARBA00022840"/>
    </source>
</evidence>
<evidence type="ECO:0000256" key="5">
    <source>
        <dbReference type="ARBA" id="ARBA00022553"/>
    </source>
</evidence>
<evidence type="ECO:0000313" key="21">
    <source>
        <dbReference type="Proteomes" id="UP000694405"/>
    </source>
</evidence>
<dbReference type="Pfam" id="PF00690">
    <property type="entry name" value="Cation_ATPase_N"/>
    <property type="match status" value="1"/>
</dbReference>
<dbReference type="SMART" id="SM00831">
    <property type="entry name" value="Cation_ATPase_N"/>
    <property type="match status" value="1"/>
</dbReference>
<dbReference type="Gene3D" id="3.40.1110.10">
    <property type="entry name" value="Calcium-transporting ATPase, cytoplasmic domain N"/>
    <property type="match status" value="1"/>
</dbReference>
<dbReference type="FunFam" id="1.20.1110.10:FF:000002">
    <property type="entry name" value="Calcium-transporting ATPase"/>
    <property type="match status" value="1"/>
</dbReference>
<name>A0A8C6JX87_MELUD</name>
<dbReference type="InterPro" id="IPR018303">
    <property type="entry name" value="ATPase_P-typ_P_site"/>
</dbReference>
<reference evidence="20" key="2">
    <citation type="submission" date="2025-08" db="UniProtKB">
        <authorList>
            <consortium name="Ensembl"/>
        </authorList>
    </citation>
    <scope>IDENTIFICATION</scope>
</reference>
<dbReference type="NCBIfam" id="TIGR01494">
    <property type="entry name" value="ATPase_P-type"/>
    <property type="match status" value="3"/>
</dbReference>
<dbReference type="Gene3D" id="1.20.1110.10">
    <property type="entry name" value="Calcium-transporting ATPase, transmembrane domain"/>
    <property type="match status" value="3"/>
</dbReference>
<gene>
    <name evidence="20" type="primary">LOC101881421</name>
</gene>
<dbReference type="GO" id="GO:0005516">
    <property type="term" value="F:calmodulin binding"/>
    <property type="evidence" value="ECO:0007669"/>
    <property type="project" value="UniProtKB-KW"/>
</dbReference>
<reference evidence="20" key="3">
    <citation type="submission" date="2025-09" db="UniProtKB">
        <authorList>
            <consortium name="Ensembl"/>
        </authorList>
    </citation>
    <scope>IDENTIFICATION</scope>
</reference>
<dbReference type="PRINTS" id="PR00121">
    <property type="entry name" value="NAKATPASE"/>
</dbReference>
<dbReference type="Pfam" id="PF12424">
    <property type="entry name" value="ATP_Ca_trans_C"/>
    <property type="match status" value="1"/>
</dbReference>
<dbReference type="FunFam" id="3.40.50.1000:FF:000007">
    <property type="entry name" value="Calcium-transporting ATPase"/>
    <property type="match status" value="1"/>
</dbReference>
<dbReference type="InterPro" id="IPR022141">
    <property type="entry name" value="ATP_Ca_trans_C"/>
</dbReference>
<evidence type="ECO:0000256" key="2">
    <source>
        <dbReference type="ARBA" id="ARBA00006124"/>
    </source>
</evidence>
<evidence type="ECO:0000256" key="15">
    <source>
        <dbReference type="ARBA" id="ARBA00022989"/>
    </source>
</evidence>
<evidence type="ECO:0000256" key="14">
    <source>
        <dbReference type="ARBA" id="ARBA00022967"/>
    </source>
</evidence>
<dbReference type="Proteomes" id="UP000694405">
    <property type="component" value="Chromosome 9"/>
</dbReference>
<keyword evidence="3 18" id="KW-0813">Transport</keyword>
<keyword evidence="17 18" id="KW-0472">Membrane</keyword>
<dbReference type="PANTHER" id="PTHR24093:SF377">
    <property type="entry name" value="PLASMA MEMBRANE CALCIUM-TRANSPORTING ATPASE 2"/>
    <property type="match status" value="1"/>
</dbReference>
<dbReference type="GO" id="GO:0005388">
    <property type="term" value="F:P-type calcium transporter activity"/>
    <property type="evidence" value="ECO:0007669"/>
    <property type="project" value="UniProtKB-EC"/>
</dbReference>
<dbReference type="Pfam" id="PF13246">
    <property type="entry name" value="Cation_ATPase"/>
    <property type="match status" value="1"/>
</dbReference>
<dbReference type="GO" id="GO:0098978">
    <property type="term" value="C:glutamatergic synapse"/>
    <property type="evidence" value="ECO:0007669"/>
    <property type="project" value="UniProtKB-ARBA"/>
</dbReference>
<evidence type="ECO:0000256" key="8">
    <source>
        <dbReference type="ARBA" id="ARBA00022723"/>
    </source>
</evidence>
<dbReference type="FunFam" id="3.40.1110.10:FF:000032">
    <property type="entry name" value="Calcium-transporting ATPase"/>
    <property type="match status" value="1"/>
</dbReference>
<dbReference type="InterPro" id="IPR023299">
    <property type="entry name" value="ATPase_P-typ_cyto_dom_N"/>
</dbReference>
<evidence type="ECO:0000313" key="20">
    <source>
        <dbReference type="Ensembl" id="ENSMUNP00000019069.2"/>
    </source>
</evidence>
<comment type="subcellular location">
    <subcellularLocation>
        <location evidence="1">Cell membrane</location>
        <topology evidence="1">Multi-pass membrane protein</topology>
    </subcellularLocation>
    <subcellularLocation>
        <location evidence="18">Membrane</location>
        <topology evidence="18">Multi-pass membrane protein</topology>
    </subcellularLocation>
</comment>
<dbReference type="InterPro" id="IPR023214">
    <property type="entry name" value="HAD_sf"/>
</dbReference>
<dbReference type="InterPro" id="IPR044492">
    <property type="entry name" value="P_typ_ATPase_HD_dom"/>
</dbReference>
<evidence type="ECO:0000256" key="13">
    <source>
        <dbReference type="ARBA" id="ARBA00022860"/>
    </source>
</evidence>
<dbReference type="InterPro" id="IPR004014">
    <property type="entry name" value="ATPase_P-typ_cation-transptr_N"/>
</dbReference>
<evidence type="ECO:0000256" key="4">
    <source>
        <dbReference type="ARBA" id="ARBA00022475"/>
    </source>
</evidence>
<keyword evidence="21" id="KW-1185">Reference proteome</keyword>
<dbReference type="InterPro" id="IPR059000">
    <property type="entry name" value="ATPase_P-type_domA"/>
</dbReference>
<feature type="transmembrane region" description="Helical" evidence="18">
    <location>
        <begin position="400"/>
        <end position="426"/>
    </location>
</feature>
<keyword evidence="12" id="KW-0460">Magnesium</keyword>
<dbReference type="FunFam" id="2.70.150.10:FF:000001">
    <property type="entry name" value="Calcium-transporting ATPase"/>
    <property type="match status" value="1"/>
</dbReference>
<dbReference type="SUPFAM" id="SSF81660">
    <property type="entry name" value="Metal cation-transporting ATPase, ATP-binding domain N"/>
    <property type="match status" value="1"/>
</dbReference>
<dbReference type="AlphaFoldDB" id="A0A8C6JX87"/>
<evidence type="ECO:0000256" key="18">
    <source>
        <dbReference type="RuleBase" id="RU361146"/>
    </source>
</evidence>
<dbReference type="InterPro" id="IPR006068">
    <property type="entry name" value="ATPase_P-typ_cation-transptr_C"/>
</dbReference>
<dbReference type="SUPFAM" id="SSF81653">
    <property type="entry name" value="Calcium ATPase, transduction domain A"/>
    <property type="match status" value="1"/>
</dbReference>
<dbReference type="Gene3D" id="2.70.150.10">
    <property type="entry name" value="Calcium-transporting ATPase, cytoplasmic transduction domain A"/>
    <property type="match status" value="1"/>
</dbReference>
<evidence type="ECO:0000256" key="9">
    <source>
        <dbReference type="ARBA" id="ARBA00022741"/>
    </source>
</evidence>
<dbReference type="EC" id="7.2.2.10" evidence="18"/>
<accession>A0A8V5GF89</accession>
<comment type="caution">
    <text evidence="18">Lacks conserved residue(s) required for the propagation of feature annotation.</text>
</comment>
<keyword evidence="8" id="KW-0479">Metal-binding</keyword>
<keyword evidence="6 18" id="KW-0109">Calcium transport</keyword>
<dbReference type="SFLD" id="SFLDF00027">
    <property type="entry name" value="p-type_atpase"/>
    <property type="match status" value="1"/>
</dbReference>
<dbReference type="InterPro" id="IPR008250">
    <property type="entry name" value="ATPase_P-typ_transduc_dom_A_sf"/>
</dbReference>
<dbReference type="CDD" id="cd02081">
    <property type="entry name" value="P-type_ATPase_Ca_PMCA-like"/>
    <property type="match status" value="1"/>
</dbReference>
<dbReference type="Pfam" id="PF00122">
    <property type="entry name" value="E1-E2_ATPase"/>
    <property type="match status" value="1"/>
</dbReference>
<keyword evidence="9 18" id="KW-0547">Nucleotide-binding</keyword>
<keyword evidence="5" id="KW-0597">Phosphoprotein</keyword>
<sequence>MGDMTNSDFYSKNQRNEANHAGEFGCTLQELRSLMELRGTEAVVKIKETYGETEGLCRHLKTSPTEGLAGTAADLEKRKLIFGKNFIPPKKPKTFLQLVWEALQDVTLIILEIAAIISLGLSFYQPPGEGNEGCGTATGGAEDEGEAEAGWIEGAAILLSVICVVLVTAFNDWSKEKQFRGLQSRIEQEQKFTVVRGGQVIQIPVAEIVVGDIAQVKYGDLLPADGIFIQGNDLKIDESSLTGESDQVRKSVDKDPMLLSGTHVMEGSGRMLVTAVGVNSQTGIIFTLLGAGGEEEEKKDKKAKQQDGAAAMEMQPLKSAEGGEGDDKDKKKSNMHKKEKSVLQGKLTKLAVQIGKAGLVMSAITVIILVLYFAIDTFVVNKKQWLPECTPVYVQYFVKFFIIGVTVLVVAVPEGLPLAVTISLAYSVKKMMRDNNLVRHLDACETMGNATAICSDKTGTLTTNRMTVVQAYVGDVHYKEIPDPDSIPAKTLELLVNAIAINSAYTTKILPPEKEGGLPRQVGNKTECGLLGFVLDLKQDYEPVRNLIPEEKLYKVYTFNSVRKSMSTVIKMPDGSFRMYSKGASEIVLKKCSRILNAAGEPRIFRPRDRDEMVKKVIEPMACDGLRTICVAFRDFSSSPEPDWDNENDILSDLTCICVVGIEDPVRPEVPEAIRKCQRAGITVRMVTGDNINTARAIAIKCGIIHPGEDFLCLEGKEFNRRIRNEKGEVIEQERIDKIWPKLRVLARSSPTDKHTLVKGIIDSTQVEQRQVVAVTGDGTNDGPALKKADVGFAMGIAGTDVAKEASDIILTDDNFSSIVKAVMWGRNVYDSISKFLQFQLTVNIVAVIVAFTGACITQDSPLKAVQMLWVNLIMDTFASLALATEPPTEALLLRKPYGRNKPLISRTMMKNILGHAVYQLTLIFTLLFVGEKMFKIDSGRNAPLHSPPSEHYTIIFNTFVMMQLFNEINARKIHGERNVFDGIFRNPIFCTIVLGTFAIQIVIVQFGGKPFSCSPLQLDQWMWCVFIGLGELVWGQVIATIPTSRLKFLKEAGRLTEKEEAPEEELNEDVEEIDHAERELRRGQILWFRGLNRIQTQIRVVKAFRSSLYEGLEKPESRTSIHNFMTHPEFRIEDSQPHIPLIDDTDLEEDSALKKNSSPPSSLNKNNSAIDSGINLTTDTSKSLQSLTCTVDLHQLDRGT</sequence>
<dbReference type="InterPro" id="IPR036412">
    <property type="entry name" value="HAD-like_sf"/>
</dbReference>
<dbReference type="GO" id="GO:0051480">
    <property type="term" value="P:regulation of cytosolic calcium ion concentration"/>
    <property type="evidence" value="ECO:0007669"/>
    <property type="project" value="TreeGrafter"/>
</dbReference>
<feature type="transmembrane region" description="Helical" evidence="18">
    <location>
        <begin position="98"/>
        <end position="121"/>
    </location>
</feature>
<evidence type="ECO:0000256" key="10">
    <source>
        <dbReference type="ARBA" id="ARBA00022837"/>
    </source>
</evidence>
<comment type="catalytic activity">
    <reaction evidence="18">
        <text>Ca(2+)(in) + ATP + H2O = Ca(2+)(out) + ADP + phosphate + H(+)</text>
        <dbReference type="Rhea" id="RHEA:18105"/>
        <dbReference type="ChEBI" id="CHEBI:15377"/>
        <dbReference type="ChEBI" id="CHEBI:15378"/>
        <dbReference type="ChEBI" id="CHEBI:29108"/>
        <dbReference type="ChEBI" id="CHEBI:30616"/>
        <dbReference type="ChEBI" id="CHEBI:43474"/>
        <dbReference type="ChEBI" id="CHEBI:456216"/>
        <dbReference type="EC" id="7.2.2.10"/>
    </reaction>
</comment>
<dbReference type="FunFam" id="1.20.1110.10:FF:000001">
    <property type="entry name" value="Calcium-transporting ATPase"/>
    <property type="match status" value="1"/>
</dbReference>
<dbReference type="PRINTS" id="PR00119">
    <property type="entry name" value="CATATPASE"/>
</dbReference>
<dbReference type="Gene3D" id="3.40.50.1000">
    <property type="entry name" value="HAD superfamily/HAD-like"/>
    <property type="match status" value="1"/>
</dbReference>
<evidence type="ECO:0000256" key="19">
    <source>
        <dbReference type="SAM" id="MobiDB-lite"/>
    </source>
</evidence>
<evidence type="ECO:0000256" key="16">
    <source>
        <dbReference type="ARBA" id="ARBA00023065"/>
    </source>
</evidence>
<dbReference type="NCBIfam" id="TIGR01517">
    <property type="entry name" value="ATPase-IIB_Ca"/>
    <property type="match status" value="1"/>
</dbReference>
<keyword evidence="7 18" id="KW-0812">Transmembrane</keyword>
<proteinExistence type="inferred from homology"/>
<keyword evidence="15 18" id="KW-1133">Transmembrane helix</keyword>
<feature type="transmembrane region" description="Helical" evidence="18">
    <location>
        <begin position="989"/>
        <end position="1009"/>
    </location>
</feature>
<feature type="region of interest" description="Disordered" evidence="19">
    <location>
        <begin position="1151"/>
        <end position="1170"/>
    </location>
</feature>
<feature type="transmembrane region" description="Helical" evidence="18">
    <location>
        <begin position="151"/>
        <end position="170"/>
    </location>
</feature>
<dbReference type="Pfam" id="PF00689">
    <property type="entry name" value="Cation_ATPase_C"/>
    <property type="match status" value="1"/>
</dbReference>
<feature type="transmembrane region" description="Helical" evidence="18">
    <location>
        <begin position="359"/>
        <end position="380"/>
    </location>
</feature>
<feature type="transmembrane region" description="Helical" evidence="18">
    <location>
        <begin position="913"/>
        <end position="931"/>
    </location>
</feature>
<dbReference type="GO" id="GO:0016887">
    <property type="term" value="F:ATP hydrolysis activity"/>
    <property type="evidence" value="ECO:0007669"/>
    <property type="project" value="InterPro"/>
</dbReference>
<dbReference type="PANTHER" id="PTHR24093">
    <property type="entry name" value="CATION TRANSPORTING ATPASE"/>
    <property type="match status" value="1"/>
</dbReference>
<comment type="similarity">
    <text evidence="2 18">Belongs to the cation transport ATPase (P-type) (TC 3.A.3) family. Type IIB subfamily.</text>
</comment>
<dbReference type="Pfam" id="PF08282">
    <property type="entry name" value="Hydrolase_3"/>
    <property type="match status" value="1"/>
</dbReference>
<protein>
    <recommendedName>
        <fullName evidence="18">Calcium-transporting ATPase</fullName>
        <ecNumber evidence="18">7.2.2.10</ecNumber>
    </recommendedName>
</protein>
<keyword evidence="4" id="KW-1003">Cell membrane</keyword>
<dbReference type="SUPFAM" id="SSF81665">
    <property type="entry name" value="Calcium ATPase, transmembrane domain M"/>
    <property type="match status" value="1"/>
</dbReference>
<organism evidence="20 21">
    <name type="scientific">Melopsittacus undulatus</name>
    <name type="common">Budgerigar</name>
    <name type="synonym">Psittacus undulatus</name>
    <dbReference type="NCBI Taxonomy" id="13146"/>
    <lineage>
        <taxon>Eukaryota</taxon>
        <taxon>Metazoa</taxon>
        <taxon>Chordata</taxon>
        <taxon>Craniata</taxon>
        <taxon>Vertebrata</taxon>
        <taxon>Euteleostomi</taxon>
        <taxon>Archelosauria</taxon>
        <taxon>Archosauria</taxon>
        <taxon>Dinosauria</taxon>
        <taxon>Saurischia</taxon>
        <taxon>Theropoda</taxon>
        <taxon>Coelurosauria</taxon>
        <taxon>Aves</taxon>
        <taxon>Neognathae</taxon>
        <taxon>Neoaves</taxon>
        <taxon>Telluraves</taxon>
        <taxon>Australaves</taxon>
        <taxon>Psittaciformes</taxon>
        <taxon>Psittaculidae</taxon>
        <taxon>Melopsittacus</taxon>
    </lineage>
</organism>
<feature type="compositionally biased region" description="Basic and acidic residues" evidence="19">
    <location>
        <begin position="296"/>
        <end position="305"/>
    </location>
</feature>
<dbReference type="SFLD" id="SFLDS00003">
    <property type="entry name" value="Haloacid_Dehalogenase"/>
    <property type="match status" value="1"/>
</dbReference>
<feature type="region of interest" description="Disordered" evidence="19">
    <location>
        <begin position="296"/>
        <end position="340"/>
    </location>
</feature>
<dbReference type="FunFam" id="1.20.1110.10:FF:000008">
    <property type="entry name" value="Calcium-transporting ATPase"/>
    <property type="match status" value="1"/>
</dbReference>
<keyword evidence="10 18" id="KW-0106">Calcium</keyword>
<feature type="transmembrane region" description="Helical" evidence="18">
    <location>
        <begin position="1021"/>
        <end position="1042"/>
    </location>
</feature>
<dbReference type="GO" id="GO:0005524">
    <property type="term" value="F:ATP binding"/>
    <property type="evidence" value="ECO:0007669"/>
    <property type="project" value="UniProtKB-KW"/>
</dbReference>
<keyword evidence="11 18" id="KW-0067">ATP-binding</keyword>
<keyword evidence="16 18" id="KW-0406">Ion transport</keyword>
<dbReference type="PROSITE" id="PS00154">
    <property type="entry name" value="ATPASE_E1_E2"/>
    <property type="match status" value="1"/>
</dbReference>
<dbReference type="InterPro" id="IPR001757">
    <property type="entry name" value="P_typ_ATPase"/>
</dbReference>
<dbReference type="GO" id="GO:0046872">
    <property type="term" value="F:metal ion binding"/>
    <property type="evidence" value="ECO:0007669"/>
    <property type="project" value="UniProtKB-KW"/>
</dbReference>
<accession>A0A8C6JX87</accession>
<dbReference type="SUPFAM" id="SSF56784">
    <property type="entry name" value="HAD-like"/>
    <property type="match status" value="1"/>
</dbReference>
<keyword evidence="14" id="KW-1278">Translocase</keyword>